<dbReference type="RefSeq" id="WP_309791536.1">
    <property type="nucleotide sequence ID" value="NZ_JAVDPW010000001.1"/>
</dbReference>
<evidence type="ECO:0000313" key="2">
    <source>
        <dbReference type="Proteomes" id="UP001262410"/>
    </source>
</evidence>
<proteinExistence type="predicted"/>
<evidence type="ECO:0000313" key="1">
    <source>
        <dbReference type="EMBL" id="MDR6287669.1"/>
    </source>
</evidence>
<protein>
    <submittedName>
        <fullName evidence="1">Uncharacterized protein</fullName>
    </submittedName>
</protein>
<name>A0ABU1JHX9_9PROT</name>
<dbReference type="Proteomes" id="UP001262410">
    <property type="component" value="Unassembled WGS sequence"/>
</dbReference>
<organism evidence="1 2">
    <name type="scientific">Inquilinus ginsengisoli</name>
    <dbReference type="NCBI Taxonomy" id="363840"/>
    <lineage>
        <taxon>Bacteria</taxon>
        <taxon>Pseudomonadati</taxon>
        <taxon>Pseudomonadota</taxon>
        <taxon>Alphaproteobacteria</taxon>
        <taxon>Rhodospirillales</taxon>
        <taxon>Rhodospirillaceae</taxon>
        <taxon>Inquilinus</taxon>
    </lineage>
</organism>
<comment type="caution">
    <text evidence="1">The sequence shown here is derived from an EMBL/GenBank/DDBJ whole genome shotgun (WGS) entry which is preliminary data.</text>
</comment>
<sequence>MPVHVGPGGASDTGWIDGDDALRLRLDLLPDIWSDTGDPADAIPWFEDVRFGPAEACPTPEPA</sequence>
<gene>
    <name evidence="1" type="ORF">E9232_000168</name>
</gene>
<keyword evidence="2" id="KW-1185">Reference proteome</keyword>
<accession>A0ABU1JHX9</accession>
<reference evidence="1 2" key="1">
    <citation type="submission" date="2023-07" db="EMBL/GenBank/DDBJ databases">
        <title>Sorghum-associated microbial communities from plants grown in Nebraska, USA.</title>
        <authorList>
            <person name="Schachtman D."/>
        </authorList>
    </citation>
    <scope>NUCLEOTIDE SEQUENCE [LARGE SCALE GENOMIC DNA]</scope>
    <source>
        <strain evidence="1 2">584</strain>
    </source>
</reference>
<dbReference type="EMBL" id="JAVDPW010000001">
    <property type="protein sequence ID" value="MDR6287669.1"/>
    <property type="molecule type" value="Genomic_DNA"/>
</dbReference>